<keyword evidence="3" id="KW-0732">Signal</keyword>
<proteinExistence type="predicted"/>
<feature type="domain" description="Peptidase S9 prolyl oligopeptidase catalytic" evidence="4">
    <location>
        <begin position="504"/>
        <end position="702"/>
    </location>
</feature>
<dbReference type="InterPro" id="IPR002470">
    <property type="entry name" value="Peptidase_S9A"/>
</dbReference>
<name>A0ABT0SKU3_9GAMM</name>
<dbReference type="PANTHER" id="PTHR42881">
    <property type="entry name" value="PROLYL ENDOPEPTIDASE"/>
    <property type="match status" value="1"/>
</dbReference>
<evidence type="ECO:0000256" key="3">
    <source>
        <dbReference type="SAM" id="SignalP"/>
    </source>
</evidence>
<dbReference type="SUPFAM" id="SSF50993">
    <property type="entry name" value="Peptidase/esterase 'gauge' domain"/>
    <property type="match status" value="1"/>
</dbReference>
<dbReference type="Proteomes" id="UP001431235">
    <property type="component" value="Unassembled WGS sequence"/>
</dbReference>
<dbReference type="PANTHER" id="PTHR42881:SF2">
    <property type="entry name" value="PROLYL ENDOPEPTIDASE"/>
    <property type="match status" value="1"/>
</dbReference>
<evidence type="ECO:0000256" key="2">
    <source>
        <dbReference type="ARBA" id="ARBA00011897"/>
    </source>
</evidence>
<feature type="signal peptide" evidence="3">
    <location>
        <begin position="1"/>
        <end position="23"/>
    </location>
</feature>
<organism evidence="5 6">
    <name type="scientific">Stenotrophomonas mori</name>
    <dbReference type="NCBI Taxonomy" id="2871096"/>
    <lineage>
        <taxon>Bacteria</taxon>
        <taxon>Pseudomonadati</taxon>
        <taxon>Pseudomonadota</taxon>
        <taxon>Gammaproteobacteria</taxon>
        <taxon>Lysobacterales</taxon>
        <taxon>Lysobacteraceae</taxon>
        <taxon>Stenotrophomonas</taxon>
    </lineage>
</organism>
<dbReference type="InterPro" id="IPR051167">
    <property type="entry name" value="Prolyl_oligopep/macrocyclase"/>
</dbReference>
<dbReference type="EMBL" id="JAIKTS010000004">
    <property type="protein sequence ID" value="MCL7715534.1"/>
    <property type="molecule type" value="Genomic_DNA"/>
</dbReference>
<dbReference type="PRINTS" id="PR00862">
    <property type="entry name" value="PROLIGOPTASE"/>
</dbReference>
<comment type="caution">
    <text evidence="5">The sequence shown here is derived from an EMBL/GenBank/DDBJ whole genome shotgun (WGS) entry which is preliminary data.</text>
</comment>
<reference evidence="5 6" key="1">
    <citation type="submission" date="2021-08" db="EMBL/GenBank/DDBJ databases">
        <title>Novel members of of the genus Stenotrophomonas from differernt environment.</title>
        <authorList>
            <person name="Deng Y."/>
        </authorList>
    </citation>
    <scope>NUCLEOTIDE SEQUENCE [LARGE SCALE GENOMIC DNA]</scope>
    <source>
        <strain evidence="5 6">CPCC 101365</strain>
    </source>
</reference>
<evidence type="ECO:0000256" key="1">
    <source>
        <dbReference type="ARBA" id="ARBA00001070"/>
    </source>
</evidence>
<evidence type="ECO:0000259" key="4">
    <source>
        <dbReference type="Pfam" id="PF00326"/>
    </source>
</evidence>
<comment type="catalytic activity">
    <reaction evidence="1">
        <text>Hydrolysis of Pro-|-Xaa &gt;&gt; Ala-|-Xaa in oligopeptides.</text>
        <dbReference type="EC" id="3.4.21.26"/>
    </reaction>
</comment>
<dbReference type="InterPro" id="IPR029058">
    <property type="entry name" value="AB_hydrolase_fold"/>
</dbReference>
<keyword evidence="6" id="KW-1185">Reference proteome</keyword>
<sequence>MTILRSLLPALALGAGLAGPATAADDLQWLEPPHETKALEWARQATDRTRAGLGALPVHAAVSRELADALVQAPAEPDQYLLGERALRVYRDAEHPYGLLQAAPRDAQGRAGQWRTVLDVAALREREGVPFELQAYDLGSSCLAPAYARCLLRLAPGGGDEVEIREFDLGRGDFVEDGFRVPRSRAFAEWMGPDQVMVGHTLGDAPKSLAGWPTAFGLWTRGQPLADVRPVYQGKTGDAIVQLAGVGTGASAQAVLTRAIDYSTFEVSLVDGDGQVRVLPLPQTLKAFGVLATSRRHVLLQLAADATLEGRAYPAETVIAYAADPAVPEGRRISAVYAPADGEFVDAGFGGLAASGEEVFLVVNRHLRQRVLAARPQGDGWTVRPLQEVAAGDTATLRADARDRDELALSVTGFLTPRSQYLVRDGGQPLLLAQDPAVMDASGFVTEIANAISRDGTDVDYFLLRPKTAAEGPQPLLMTGYGAFGISLRPGYFDAVVGGPALKLWLQRGGSVAIPAMRGGGERGAAWHQAALREKRQNSYDDFIAVTEQLIATGFTRPERIGIFGMSNGGLLTATLGTQRPDLFGAVVSDVPLTDLIRMRHMGMGAAWMNEYGDPDVPQQAAAMLAYSPYQNVRKGTAYPPFLVTISTEDNRVGPGHARKFAHRLADAGATTYFYEDEEGGHGVSDAFRNPELMALRMSFLIDRLIDGGTGSH</sequence>
<evidence type="ECO:0000313" key="6">
    <source>
        <dbReference type="Proteomes" id="UP001431235"/>
    </source>
</evidence>
<evidence type="ECO:0000313" key="5">
    <source>
        <dbReference type="EMBL" id="MCL7715534.1"/>
    </source>
</evidence>
<dbReference type="SUPFAM" id="SSF53474">
    <property type="entry name" value="alpha/beta-Hydrolases"/>
    <property type="match status" value="1"/>
</dbReference>
<dbReference type="EC" id="3.4.21.26" evidence="2"/>
<feature type="chain" id="PRO_5046152771" description="prolyl oligopeptidase" evidence="3">
    <location>
        <begin position="24"/>
        <end position="713"/>
    </location>
</feature>
<dbReference type="RefSeq" id="WP_250064953.1">
    <property type="nucleotide sequence ID" value="NZ_JAIKTS010000004.1"/>
</dbReference>
<dbReference type="Gene3D" id="3.40.50.1820">
    <property type="entry name" value="alpha/beta hydrolase"/>
    <property type="match status" value="1"/>
</dbReference>
<dbReference type="InterPro" id="IPR001375">
    <property type="entry name" value="Peptidase_S9_cat"/>
</dbReference>
<dbReference type="Pfam" id="PF00326">
    <property type="entry name" value="Peptidase_S9"/>
    <property type="match status" value="1"/>
</dbReference>
<gene>
    <name evidence="5" type="ORF">K5L01_12865</name>
</gene>
<dbReference type="Gene3D" id="2.130.10.120">
    <property type="entry name" value="Prolyl oligopeptidase, N-terminal domain"/>
    <property type="match status" value="1"/>
</dbReference>
<accession>A0ABT0SKU3</accession>
<protein>
    <recommendedName>
        <fullName evidence="2">prolyl oligopeptidase</fullName>
        <ecNumber evidence="2">3.4.21.26</ecNumber>
    </recommendedName>
</protein>